<evidence type="ECO:0000256" key="1">
    <source>
        <dbReference type="SAM" id="Phobius"/>
    </source>
</evidence>
<dbReference type="InterPro" id="IPR007301">
    <property type="entry name" value="DoxD"/>
</dbReference>
<gene>
    <name evidence="3" type="ORF">NCTC7102_00982</name>
</gene>
<dbReference type="AlphaFoldDB" id="A0A447JCF2"/>
<dbReference type="Pfam" id="PF04173">
    <property type="entry name" value="DoxD"/>
    <property type="match status" value="1"/>
</dbReference>
<sequence>MNMFNQTENAADSTNVQVELVGTSIAPSTQYWMVGIGLLAVRIIQGFIYWGGGSRRFIYAPDKLNPDAPHWMAYKFQTAMPGALLGLEHIISFMLQHFWLLYAGVILFSAAELIAGLFLMLGLFTRISALLSMLFSVLLMLMFGWQGATCIDEWTMAACNLAMGTTIFLCGSHVYAFDNIILKKKPHLTGSRVFNWCCGSLPLPVSPVAYKKLALGLLVFVVVFDVGTYSYYRGSVVTPYHHGPVSPTTHHISLTNGKLLSDGRVTVHAYLDAGTPEAPEHIMEAWLKTSSGETIMYWDTAMLSSLPQDSFRNDYDYNQFSVSHYGIQAVVGSAATIVFPAGILNEDLDRLPDEPLKLVLIDTEGHTFSTILSRGMSKSTHFF</sequence>
<feature type="transmembrane region" description="Helical" evidence="1">
    <location>
        <begin position="99"/>
        <end position="121"/>
    </location>
</feature>
<dbReference type="PIRSF" id="PIRSF037390">
    <property type="entry name" value="Thiosulph_Quin_oxidored_DoxA-D"/>
    <property type="match status" value="1"/>
</dbReference>
<protein>
    <submittedName>
        <fullName evidence="3">TQO small subunit DoxD</fullName>
    </submittedName>
</protein>
<dbReference type="InterPro" id="IPR017192">
    <property type="entry name" value="ThioSO4-Q_OxRdtase_DoxA/D"/>
</dbReference>
<feature type="transmembrane region" description="Helical" evidence="1">
    <location>
        <begin position="154"/>
        <end position="177"/>
    </location>
</feature>
<reference evidence="3 4" key="1">
    <citation type="submission" date="2018-12" db="EMBL/GenBank/DDBJ databases">
        <authorList>
            <consortium name="Pathogen Informatics"/>
        </authorList>
    </citation>
    <scope>NUCLEOTIDE SEQUENCE [LARGE SCALE GENOMIC DNA]</scope>
    <source>
        <strain evidence="3 4">NCTC7102</strain>
    </source>
</reference>
<feature type="transmembrane region" description="Helical" evidence="1">
    <location>
        <begin position="128"/>
        <end position="148"/>
    </location>
</feature>
<accession>A0A447JCF2</accession>
<name>A0A447JCF2_SALET</name>
<keyword evidence="1" id="KW-0812">Transmembrane</keyword>
<evidence type="ECO:0000313" key="3">
    <source>
        <dbReference type="EMBL" id="VDY38245.1"/>
    </source>
</evidence>
<dbReference type="Proteomes" id="UP000281393">
    <property type="component" value="Chromosome"/>
</dbReference>
<keyword evidence="1" id="KW-1133">Transmembrane helix</keyword>
<dbReference type="EMBL" id="LR133909">
    <property type="protein sequence ID" value="VDY38245.1"/>
    <property type="molecule type" value="Genomic_DNA"/>
</dbReference>
<organism evidence="3 4">
    <name type="scientific">Salmonella enterica subsp. enterica serovar Daytona</name>
    <dbReference type="NCBI Taxonomy" id="1962639"/>
    <lineage>
        <taxon>Bacteria</taxon>
        <taxon>Pseudomonadati</taxon>
        <taxon>Pseudomonadota</taxon>
        <taxon>Gammaproteobacteria</taxon>
        <taxon>Enterobacterales</taxon>
        <taxon>Enterobacteriaceae</taxon>
        <taxon>Salmonella</taxon>
    </lineage>
</organism>
<evidence type="ECO:0000259" key="2">
    <source>
        <dbReference type="Pfam" id="PF04173"/>
    </source>
</evidence>
<keyword evidence="1" id="KW-0472">Membrane</keyword>
<feature type="transmembrane region" description="Helical" evidence="1">
    <location>
        <begin position="31"/>
        <end position="51"/>
    </location>
</feature>
<evidence type="ECO:0000313" key="4">
    <source>
        <dbReference type="Proteomes" id="UP000281393"/>
    </source>
</evidence>
<feature type="domain" description="TQO small subunit DoxD" evidence="2">
    <location>
        <begin position="39"/>
        <end position="188"/>
    </location>
</feature>
<proteinExistence type="predicted"/>